<feature type="transmembrane region" description="Helical" evidence="7">
    <location>
        <begin position="234"/>
        <end position="259"/>
    </location>
</feature>
<dbReference type="InterPro" id="IPR045621">
    <property type="entry name" value="BPD_transp_1_N"/>
</dbReference>
<keyword evidence="6 7" id="KW-0472">Membrane</keyword>
<dbReference type="InterPro" id="IPR035906">
    <property type="entry name" value="MetI-like_sf"/>
</dbReference>
<accession>A0A1M7ZQ74</accession>
<dbReference type="Gene3D" id="1.10.3720.10">
    <property type="entry name" value="MetI-like"/>
    <property type="match status" value="1"/>
</dbReference>
<dbReference type="CDD" id="cd06261">
    <property type="entry name" value="TM_PBP2"/>
    <property type="match status" value="1"/>
</dbReference>
<dbReference type="PANTHER" id="PTHR43163:SF3">
    <property type="entry name" value="PEPTIDE ABC TRANSPORTER PERMEASE PROTEIN"/>
    <property type="match status" value="1"/>
</dbReference>
<gene>
    <name evidence="9" type="ORF">SAMN02745172_03621</name>
</gene>
<keyword evidence="4 7" id="KW-0812">Transmembrane</keyword>
<evidence type="ECO:0000256" key="1">
    <source>
        <dbReference type="ARBA" id="ARBA00004651"/>
    </source>
</evidence>
<evidence type="ECO:0000256" key="2">
    <source>
        <dbReference type="ARBA" id="ARBA00022448"/>
    </source>
</evidence>
<sequence>MIVLERLLSTLASLALVAILMFGALEALPGDMCTAYLGKLATAEAVAQCRGAHRLDQPAWERFGHWAGGVLTGDLGRALKRDESVVSIIGPRLRNTLVLALAAAAISFPLALGLGVAAGLKRDGPVDLAISATALVAMTIPDFVAATALVLVFSVWLGWVPGIVTVPPDGPILSLLPGLVLPATALALILSAHVLRMVRASVIEVAASPYVEAARLRGVGPFALVLRHVLPNALIPAIAVMALTLAGLMTGVVVIEVAFNYPGLGRLMMNAVYDRDLPLVLGVSLVLAAIYLGLGLLADLVTIAVDPRLRSALGRGR</sequence>
<protein>
    <submittedName>
        <fullName evidence="9">Peptide/nickel transport system permease protein</fullName>
    </submittedName>
</protein>
<keyword evidence="2 7" id="KW-0813">Transport</keyword>
<feature type="transmembrane region" description="Helical" evidence="7">
    <location>
        <begin position="132"/>
        <end position="159"/>
    </location>
</feature>
<evidence type="ECO:0000256" key="5">
    <source>
        <dbReference type="ARBA" id="ARBA00022989"/>
    </source>
</evidence>
<evidence type="ECO:0000256" key="4">
    <source>
        <dbReference type="ARBA" id="ARBA00022692"/>
    </source>
</evidence>
<dbReference type="Proteomes" id="UP000186406">
    <property type="component" value="Unassembled WGS sequence"/>
</dbReference>
<evidence type="ECO:0000259" key="8">
    <source>
        <dbReference type="PROSITE" id="PS50928"/>
    </source>
</evidence>
<name>A0A1M7ZQ74_9HYPH</name>
<comment type="similarity">
    <text evidence="7">Belongs to the binding-protein-dependent transport system permease family.</text>
</comment>
<comment type="subcellular location">
    <subcellularLocation>
        <location evidence="1 7">Cell membrane</location>
        <topology evidence="1 7">Multi-pass membrane protein</topology>
    </subcellularLocation>
</comment>
<dbReference type="AlphaFoldDB" id="A0A1M7ZQ74"/>
<feature type="domain" description="ABC transmembrane type-1" evidence="8">
    <location>
        <begin position="93"/>
        <end position="298"/>
    </location>
</feature>
<reference evidence="9 10" key="1">
    <citation type="submission" date="2016-12" db="EMBL/GenBank/DDBJ databases">
        <authorList>
            <person name="Song W.-J."/>
            <person name="Kurnit D.M."/>
        </authorList>
    </citation>
    <scope>NUCLEOTIDE SEQUENCE [LARGE SCALE GENOMIC DNA]</scope>
    <source>
        <strain evidence="9 10">DSM 19599</strain>
    </source>
</reference>
<dbReference type="OrthoDB" id="9805855at2"/>
<dbReference type="GO" id="GO:0055085">
    <property type="term" value="P:transmembrane transport"/>
    <property type="evidence" value="ECO:0007669"/>
    <property type="project" value="InterPro"/>
</dbReference>
<evidence type="ECO:0000256" key="3">
    <source>
        <dbReference type="ARBA" id="ARBA00022475"/>
    </source>
</evidence>
<evidence type="ECO:0000313" key="10">
    <source>
        <dbReference type="Proteomes" id="UP000186406"/>
    </source>
</evidence>
<dbReference type="SUPFAM" id="SSF161098">
    <property type="entry name" value="MetI-like"/>
    <property type="match status" value="1"/>
</dbReference>
<feature type="transmembrane region" description="Helical" evidence="7">
    <location>
        <begin position="97"/>
        <end position="120"/>
    </location>
</feature>
<dbReference type="InterPro" id="IPR000515">
    <property type="entry name" value="MetI-like"/>
</dbReference>
<dbReference type="RefSeq" id="WP_073631300.1">
    <property type="nucleotide sequence ID" value="NZ_FRXO01000009.1"/>
</dbReference>
<dbReference type="PROSITE" id="PS50928">
    <property type="entry name" value="ABC_TM1"/>
    <property type="match status" value="1"/>
</dbReference>
<evidence type="ECO:0000313" key="9">
    <source>
        <dbReference type="EMBL" id="SHO66959.1"/>
    </source>
</evidence>
<keyword evidence="10" id="KW-1185">Reference proteome</keyword>
<proteinExistence type="inferred from homology"/>
<feature type="transmembrane region" description="Helical" evidence="7">
    <location>
        <begin position="279"/>
        <end position="305"/>
    </location>
</feature>
<keyword evidence="3" id="KW-1003">Cell membrane</keyword>
<dbReference type="Pfam" id="PF00528">
    <property type="entry name" value="BPD_transp_1"/>
    <property type="match status" value="1"/>
</dbReference>
<dbReference type="Pfam" id="PF19300">
    <property type="entry name" value="BPD_transp_1_N"/>
    <property type="match status" value="1"/>
</dbReference>
<dbReference type="GO" id="GO:0005886">
    <property type="term" value="C:plasma membrane"/>
    <property type="evidence" value="ECO:0007669"/>
    <property type="project" value="UniProtKB-SubCell"/>
</dbReference>
<dbReference type="PANTHER" id="PTHR43163">
    <property type="entry name" value="DIPEPTIDE TRANSPORT SYSTEM PERMEASE PROTEIN DPPB-RELATED"/>
    <property type="match status" value="1"/>
</dbReference>
<organism evidence="9 10">
    <name type="scientific">Pseudoxanthobacter soli DSM 19599</name>
    <dbReference type="NCBI Taxonomy" id="1123029"/>
    <lineage>
        <taxon>Bacteria</taxon>
        <taxon>Pseudomonadati</taxon>
        <taxon>Pseudomonadota</taxon>
        <taxon>Alphaproteobacteria</taxon>
        <taxon>Hyphomicrobiales</taxon>
        <taxon>Segnochrobactraceae</taxon>
        <taxon>Pseudoxanthobacter</taxon>
    </lineage>
</organism>
<keyword evidence="5 7" id="KW-1133">Transmembrane helix</keyword>
<dbReference type="EMBL" id="FRXO01000009">
    <property type="protein sequence ID" value="SHO66959.1"/>
    <property type="molecule type" value="Genomic_DNA"/>
</dbReference>
<feature type="transmembrane region" description="Helical" evidence="7">
    <location>
        <begin position="171"/>
        <end position="190"/>
    </location>
</feature>
<dbReference type="STRING" id="1123029.SAMN02745172_03621"/>
<evidence type="ECO:0000256" key="6">
    <source>
        <dbReference type="ARBA" id="ARBA00023136"/>
    </source>
</evidence>
<evidence type="ECO:0000256" key="7">
    <source>
        <dbReference type="RuleBase" id="RU363032"/>
    </source>
</evidence>